<evidence type="ECO:0000256" key="7">
    <source>
        <dbReference type="SAM" id="SignalP"/>
    </source>
</evidence>
<keyword evidence="9" id="KW-1185">Reference proteome</keyword>
<dbReference type="GO" id="GO:0020037">
    <property type="term" value="F:heme binding"/>
    <property type="evidence" value="ECO:0007669"/>
    <property type="project" value="InterPro"/>
</dbReference>
<dbReference type="SUPFAM" id="SSF48264">
    <property type="entry name" value="Cytochrome P450"/>
    <property type="match status" value="1"/>
</dbReference>
<feature type="signal peptide" evidence="7">
    <location>
        <begin position="1"/>
        <end position="17"/>
    </location>
</feature>
<evidence type="ECO:0000256" key="1">
    <source>
        <dbReference type="ARBA" id="ARBA00001971"/>
    </source>
</evidence>
<sequence>MNILFHLVLSISFYLIAILIEKLIGPHLEKDEPPLLKHKIPLIGHVLGLIYYGPNYYTSVAEKDRPPMFTLGIFGTRSYVVNTSQIIASIQKNARTLSFAPLIPYVAERIAGLRAELCRTWFVDDGTYTKGMGAEHAKLIHHTLYTIDGSLDVNAAVLAELKPLMDEIPSWGDKFGIYKWMIHVISQTSFGAVYGPDHPMNDPQVEKAFWEFENNAGSLLTSAIPWLTARTAWNGRKKLAAGFLKYYKAGNKQASNFVSMRRKLFEEHGFRVEDIAQFEAGMSTPILSNTAPALFWLIREIYSRKPLLEDIRKEIQGIITTSVDENKEPQHTLEVAKLKKECPLLIAAYHEILRLNGIGTSARRVLQDTMLDNRYLVKKDTLVLMPFSPVHQETKAWGANAKEFDITRHLDKENRRPAVTFRSFGGAPHLCPGRQIATLEILCIAAMLIARYDVEPTLGYWTNPKLTYTMSGIATPSHDFDVSMKPLPGTAGNWNYRMGDVKLKFPLASN</sequence>
<dbReference type="PRINTS" id="PR00465">
    <property type="entry name" value="EP450IV"/>
</dbReference>
<dbReference type="CDD" id="cd11040">
    <property type="entry name" value="CYP7_CYP8-like"/>
    <property type="match status" value="1"/>
</dbReference>
<dbReference type="Pfam" id="PF00067">
    <property type="entry name" value="p450"/>
    <property type="match status" value="1"/>
</dbReference>
<evidence type="ECO:0000256" key="6">
    <source>
        <dbReference type="PIRSR" id="PIRSR602403-1"/>
    </source>
</evidence>
<dbReference type="GO" id="GO:0016705">
    <property type="term" value="F:oxidoreductase activity, acting on paired donors, with incorporation or reduction of molecular oxygen"/>
    <property type="evidence" value="ECO:0007669"/>
    <property type="project" value="InterPro"/>
</dbReference>
<evidence type="ECO:0000256" key="2">
    <source>
        <dbReference type="ARBA" id="ARBA00010617"/>
    </source>
</evidence>
<dbReference type="PANTHER" id="PTHR47582:SF1">
    <property type="entry name" value="P450, PUTATIVE (EUROFUNG)-RELATED"/>
    <property type="match status" value="1"/>
</dbReference>
<comment type="similarity">
    <text evidence="2">Belongs to the cytochrome P450 family.</text>
</comment>
<comment type="caution">
    <text evidence="8">The sequence shown here is derived from an EMBL/GenBank/DDBJ whole genome shotgun (WGS) entry which is preliminary data.</text>
</comment>
<feature type="binding site" description="axial binding residue" evidence="6">
    <location>
        <position position="431"/>
    </location>
    <ligand>
        <name>heme</name>
        <dbReference type="ChEBI" id="CHEBI:30413"/>
    </ligand>
    <ligandPart>
        <name>Fe</name>
        <dbReference type="ChEBI" id="CHEBI:18248"/>
    </ligandPart>
</feature>
<dbReference type="InterPro" id="IPR002403">
    <property type="entry name" value="Cyt_P450_E_grp-IV"/>
</dbReference>
<reference evidence="9" key="1">
    <citation type="journal article" date="2015" name="Genome Announc.">
        <title>Draft genome sequence of Talaromyces cellulolyticus strain Y-94, a source of lignocellulosic biomass-degrading enzymes.</title>
        <authorList>
            <person name="Fujii T."/>
            <person name="Koike H."/>
            <person name="Sawayama S."/>
            <person name="Yano S."/>
            <person name="Inoue H."/>
        </authorList>
    </citation>
    <scope>NUCLEOTIDE SEQUENCE [LARGE SCALE GENOMIC DNA]</scope>
    <source>
        <strain evidence="9">Y-94</strain>
    </source>
</reference>
<protein>
    <submittedName>
        <fullName evidence="8">Cytochrome P450</fullName>
    </submittedName>
</protein>
<dbReference type="Proteomes" id="UP000053095">
    <property type="component" value="Unassembled WGS sequence"/>
</dbReference>
<keyword evidence="6" id="KW-0349">Heme</keyword>
<dbReference type="EMBL" id="DF933813">
    <property type="protein sequence ID" value="GAM35331.1"/>
    <property type="molecule type" value="Genomic_DNA"/>
</dbReference>
<dbReference type="AlphaFoldDB" id="A0A6V8H768"/>
<keyword evidence="5 6" id="KW-0408">Iron</keyword>
<name>A0A6V8H768_TALPI</name>
<evidence type="ECO:0000313" key="9">
    <source>
        <dbReference type="Proteomes" id="UP000053095"/>
    </source>
</evidence>
<gene>
    <name evidence="8" type="ORF">TCE0_017f03589</name>
</gene>
<evidence type="ECO:0000256" key="4">
    <source>
        <dbReference type="ARBA" id="ARBA00023002"/>
    </source>
</evidence>
<keyword evidence="3 6" id="KW-0479">Metal-binding</keyword>
<dbReference type="InterPro" id="IPR036396">
    <property type="entry name" value="Cyt_P450_sf"/>
</dbReference>
<dbReference type="InterPro" id="IPR053007">
    <property type="entry name" value="CYP450_monoxygenase_sec-met"/>
</dbReference>
<comment type="cofactor">
    <cofactor evidence="1 6">
        <name>heme</name>
        <dbReference type="ChEBI" id="CHEBI:30413"/>
    </cofactor>
</comment>
<dbReference type="Gene3D" id="1.10.630.10">
    <property type="entry name" value="Cytochrome P450"/>
    <property type="match status" value="1"/>
</dbReference>
<organism evidence="8 9">
    <name type="scientific">Talaromyces pinophilus</name>
    <name type="common">Penicillium pinophilum</name>
    <dbReference type="NCBI Taxonomy" id="128442"/>
    <lineage>
        <taxon>Eukaryota</taxon>
        <taxon>Fungi</taxon>
        <taxon>Dikarya</taxon>
        <taxon>Ascomycota</taxon>
        <taxon>Pezizomycotina</taxon>
        <taxon>Eurotiomycetes</taxon>
        <taxon>Eurotiomycetidae</taxon>
        <taxon>Eurotiales</taxon>
        <taxon>Trichocomaceae</taxon>
        <taxon>Talaromyces</taxon>
        <taxon>Talaromyces sect. Talaromyces</taxon>
    </lineage>
</organism>
<evidence type="ECO:0000313" key="8">
    <source>
        <dbReference type="EMBL" id="GAM35331.1"/>
    </source>
</evidence>
<dbReference type="GO" id="GO:0004497">
    <property type="term" value="F:monooxygenase activity"/>
    <property type="evidence" value="ECO:0007669"/>
    <property type="project" value="InterPro"/>
</dbReference>
<keyword evidence="7" id="KW-0732">Signal</keyword>
<dbReference type="GO" id="GO:0005506">
    <property type="term" value="F:iron ion binding"/>
    <property type="evidence" value="ECO:0007669"/>
    <property type="project" value="InterPro"/>
</dbReference>
<feature type="chain" id="PRO_5027767907" evidence="7">
    <location>
        <begin position="18"/>
        <end position="510"/>
    </location>
</feature>
<dbReference type="InterPro" id="IPR001128">
    <property type="entry name" value="Cyt_P450"/>
</dbReference>
<keyword evidence="4" id="KW-0560">Oxidoreductase</keyword>
<accession>A0A6V8H768</accession>
<evidence type="ECO:0000256" key="3">
    <source>
        <dbReference type="ARBA" id="ARBA00022723"/>
    </source>
</evidence>
<proteinExistence type="inferred from homology"/>
<dbReference type="PANTHER" id="PTHR47582">
    <property type="entry name" value="P450, PUTATIVE (EUROFUNG)-RELATED"/>
    <property type="match status" value="1"/>
</dbReference>
<evidence type="ECO:0000256" key="5">
    <source>
        <dbReference type="ARBA" id="ARBA00023004"/>
    </source>
</evidence>